<dbReference type="PANTHER" id="PTHR47653">
    <property type="entry name" value="PROTEIN BARK BEETLE"/>
    <property type="match status" value="1"/>
</dbReference>
<evidence type="ECO:0000313" key="7">
    <source>
        <dbReference type="EMBL" id="RNA38119.1"/>
    </source>
</evidence>
<dbReference type="InterPro" id="IPR053243">
    <property type="entry name" value="SJ_maturation_regulator"/>
</dbReference>
<dbReference type="PROSITE" id="PS50287">
    <property type="entry name" value="SRCR_2"/>
    <property type="match status" value="1"/>
</dbReference>
<dbReference type="InterPro" id="IPR006626">
    <property type="entry name" value="PbH1"/>
</dbReference>
<dbReference type="EMBL" id="REGN01000914">
    <property type="protein sequence ID" value="RNA38119.1"/>
    <property type="molecule type" value="Genomic_DNA"/>
</dbReference>
<dbReference type="SUPFAM" id="SSF56487">
    <property type="entry name" value="SRCR-like"/>
    <property type="match status" value="1"/>
</dbReference>
<dbReference type="PANTHER" id="PTHR47653:SF1">
    <property type="entry name" value="DELETED IN MALIGNANT BRAIN TUMORS 1 PROTEIN"/>
    <property type="match status" value="1"/>
</dbReference>
<comment type="caution">
    <text evidence="5">Lacks conserved residue(s) required for the propagation of feature annotation.</text>
</comment>
<dbReference type="Gene3D" id="3.10.250.10">
    <property type="entry name" value="SRCR-like domain"/>
    <property type="match status" value="1"/>
</dbReference>
<dbReference type="GO" id="GO:0045217">
    <property type="term" value="P:cell-cell junction maintenance"/>
    <property type="evidence" value="ECO:0007669"/>
    <property type="project" value="TreeGrafter"/>
</dbReference>
<evidence type="ECO:0000256" key="2">
    <source>
        <dbReference type="ARBA" id="ARBA00022737"/>
    </source>
</evidence>
<proteinExistence type="predicted"/>
<evidence type="ECO:0000313" key="8">
    <source>
        <dbReference type="Proteomes" id="UP000276133"/>
    </source>
</evidence>
<feature type="domain" description="SRCR" evidence="6">
    <location>
        <begin position="495"/>
        <end position="589"/>
    </location>
</feature>
<dbReference type="OrthoDB" id="422749at2759"/>
<dbReference type="InterPro" id="IPR001190">
    <property type="entry name" value="SRCR"/>
</dbReference>
<name>A0A3M7SQX3_BRAPC</name>
<evidence type="ECO:0000256" key="5">
    <source>
        <dbReference type="PROSITE-ProRule" id="PRU00196"/>
    </source>
</evidence>
<evidence type="ECO:0000259" key="6">
    <source>
        <dbReference type="PROSITE" id="PS50287"/>
    </source>
</evidence>
<keyword evidence="4" id="KW-0325">Glycoprotein</keyword>
<dbReference type="SMART" id="SM00710">
    <property type="entry name" value="PbH1"/>
    <property type="match status" value="8"/>
</dbReference>
<keyword evidence="1" id="KW-0732">Signal</keyword>
<dbReference type="Proteomes" id="UP000276133">
    <property type="component" value="Unassembled WGS sequence"/>
</dbReference>
<reference evidence="7 8" key="1">
    <citation type="journal article" date="2018" name="Sci. Rep.">
        <title>Genomic signatures of local adaptation to the degree of environmental predictability in rotifers.</title>
        <authorList>
            <person name="Franch-Gras L."/>
            <person name="Hahn C."/>
            <person name="Garcia-Roger E.M."/>
            <person name="Carmona M.J."/>
            <person name="Serra M."/>
            <person name="Gomez A."/>
        </authorList>
    </citation>
    <scope>NUCLEOTIDE SEQUENCE [LARGE SCALE GENOMIC DNA]</scope>
    <source>
        <strain evidence="7">HYR1</strain>
    </source>
</reference>
<evidence type="ECO:0000256" key="1">
    <source>
        <dbReference type="ARBA" id="ARBA00022729"/>
    </source>
</evidence>
<dbReference type="InterPro" id="IPR036772">
    <property type="entry name" value="SRCR-like_dom_sf"/>
</dbReference>
<sequence length="997" mass="115189">MKIKPLIIEPGVTLLFAPTKQFMVKGILIAERTNDERITLASLENHSTTNHLINYSISRNLRFLNESGYPSGKLELFDSNKWHKVCFRRNEDKINQDYFVKSICFNFGYRKGWIKKSFNSAGFRIALISSCSDNHIQSFDFRDYCYLRTDLNGSFTWYYQECFEKECMNESSFVHHWGGLVIDGISKSEKTNLSFVDINEAGDFSNGLDGFALDLRGNNDFKVPLSAIYLSSPSEHNGESLADFRIKNSIFVNNTIGINVIDWIGNLSIQSNMFYLNEIAIMKNDKTNLEWKIRVKNCTFFRNKADFSLKMNPKRNNVSSVLLFEKNYFLETEKESVNVYLQRGSGNFSLLINLNGNNFEKINSKIFNLDLDNTYCYRYYCTLLLNLNVSKNSFVSNNVNDVLYLNLKSVLDKSSSIVIENNDFINNRPREKNNNPNSILNIGPNVTILFSSSTELIVEGKLNISGSLYQPVQFLPITKFDDLNKEKRLRLNDLKYLIEGSKITFSGRIESKIENKWYSLCADHTLKETYFEKMCQWMGFEMYVGYTVAKFNGSFIHNMTCSYNSLDSCSFEICHVNCECINHVMLTCKSYSTDFKGIHLTQYARRSKINNLKLAGYGGYGNFWNGYEAAIQIDYKYHELENIILETTDRNTVGVWFMDCPYEAISIFNTTVFNSFISLRIDNFRSNFTADGLFGNDVNISPNQLDYYILQYKNPLCVYGQICARLITLGKADLVQIISSILITSDCYFRIRAEDKSSFLLITDQIPGRWSFEKINEFNQTINVSTLQGNKKILQPYYNVDFYQFFIKISNNTSENILDALNIVEGITWSQSIVKDSLITIESNKFYNCLRALYYRQFNEKNKISLKISNNIFENSLDAIRVSVQFDGQRPFMVLGSVISIESNSFHNCSRCIRNENNLRKAKINWHINDNKINNLYSNTTNSQLVSIQGNGTFKNNVIINVTSEGALARHRKQIKKKKRYFTFINTGKKEEIKFAR</sequence>
<comment type="caution">
    <text evidence="7">The sequence shown here is derived from an EMBL/GenBank/DDBJ whole genome shotgun (WGS) entry which is preliminary data.</text>
</comment>
<evidence type="ECO:0000256" key="4">
    <source>
        <dbReference type="ARBA" id="ARBA00023180"/>
    </source>
</evidence>
<accession>A0A3M7SQX3</accession>
<dbReference type="GO" id="GO:0016020">
    <property type="term" value="C:membrane"/>
    <property type="evidence" value="ECO:0007669"/>
    <property type="project" value="InterPro"/>
</dbReference>
<keyword evidence="2" id="KW-0677">Repeat</keyword>
<keyword evidence="3" id="KW-1015">Disulfide bond</keyword>
<dbReference type="STRING" id="10195.A0A3M7SQX3"/>
<dbReference type="AlphaFoldDB" id="A0A3M7SQX3"/>
<protein>
    <submittedName>
        <fullName evidence="7">Bark beetle isoform X1</fullName>
    </submittedName>
</protein>
<gene>
    <name evidence="7" type="ORF">BpHYR1_047611</name>
</gene>
<organism evidence="7 8">
    <name type="scientific">Brachionus plicatilis</name>
    <name type="common">Marine rotifer</name>
    <name type="synonym">Brachionus muelleri</name>
    <dbReference type="NCBI Taxonomy" id="10195"/>
    <lineage>
        <taxon>Eukaryota</taxon>
        <taxon>Metazoa</taxon>
        <taxon>Spiralia</taxon>
        <taxon>Gnathifera</taxon>
        <taxon>Rotifera</taxon>
        <taxon>Eurotatoria</taxon>
        <taxon>Monogononta</taxon>
        <taxon>Pseudotrocha</taxon>
        <taxon>Ploima</taxon>
        <taxon>Brachionidae</taxon>
        <taxon>Brachionus</taxon>
    </lineage>
</organism>
<keyword evidence="8" id="KW-1185">Reference proteome</keyword>
<evidence type="ECO:0000256" key="3">
    <source>
        <dbReference type="ARBA" id="ARBA00023157"/>
    </source>
</evidence>